<evidence type="ECO:0000313" key="4">
    <source>
        <dbReference type="Proteomes" id="UP000620366"/>
    </source>
</evidence>
<keyword evidence="4" id="KW-1185">Reference proteome</keyword>
<comment type="caution">
    <text evidence="3">The sequence shown here is derived from an EMBL/GenBank/DDBJ whole genome shotgun (WGS) entry which is preliminary data.</text>
</comment>
<reference evidence="3" key="1">
    <citation type="submission" date="2020-08" db="EMBL/GenBank/DDBJ databases">
        <title>Genome public.</title>
        <authorList>
            <person name="Liu C."/>
            <person name="Sun Q."/>
        </authorList>
    </citation>
    <scope>NUCLEOTIDE SEQUENCE</scope>
    <source>
        <strain evidence="3">BX7</strain>
    </source>
</reference>
<dbReference type="EMBL" id="JACRSP010000008">
    <property type="protein sequence ID" value="MBC8537307.1"/>
    <property type="molecule type" value="Genomic_DNA"/>
</dbReference>
<feature type="region of interest" description="Disordered" evidence="2">
    <location>
        <begin position="56"/>
        <end position="111"/>
    </location>
</feature>
<evidence type="ECO:0000313" key="3">
    <source>
        <dbReference type="EMBL" id="MBC8537307.1"/>
    </source>
</evidence>
<dbReference type="AlphaFoldDB" id="A0A926DGC8"/>
<protein>
    <submittedName>
        <fullName evidence="3">Uncharacterized protein</fullName>
    </submittedName>
</protein>
<name>A0A926DGC8_9FIRM</name>
<evidence type="ECO:0000256" key="2">
    <source>
        <dbReference type="SAM" id="MobiDB-lite"/>
    </source>
</evidence>
<gene>
    <name evidence="3" type="ORF">H8695_11465</name>
</gene>
<keyword evidence="1" id="KW-0175">Coiled coil</keyword>
<feature type="region of interest" description="Disordered" evidence="2">
    <location>
        <begin position="356"/>
        <end position="378"/>
    </location>
</feature>
<evidence type="ECO:0000256" key="1">
    <source>
        <dbReference type="SAM" id="Coils"/>
    </source>
</evidence>
<dbReference type="RefSeq" id="WP_249301867.1">
    <property type="nucleotide sequence ID" value="NZ_JACRSP010000008.1"/>
</dbReference>
<feature type="compositionally biased region" description="Low complexity" evidence="2">
    <location>
        <begin position="76"/>
        <end position="107"/>
    </location>
</feature>
<feature type="coiled-coil region" evidence="1">
    <location>
        <begin position="183"/>
        <end position="210"/>
    </location>
</feature>
<accession>A0A926DGC8</accession>
<feature type="compositionally biased region" description="Polar residues" evidence="2">
    <location>
        <begin position="57"/>
        <end position="75"/>
    </location>
</feature>
<dbReference type="Proteomes" id="UP000620366">
    <property type="component" value="Unassembled WGS sequence"/>
</dbReference>
<sequence length="493" mass="53695">MARVTETKYWDKDGKEHVGYITDAGVTLTNPNDPNSTVAAGSIVQSVGGDYWIKGENGSTKYTGPVPGSSSKPTVSSGNTTSSASSGIVSTGSGTSSPVSSGTPVKGTTQNGRYYTEIKDALGNTYNGYIDTATGKSYHSDGRPLDVGERVQAIGGDWYFMSPNGGVAYNPSDQYQVGIMSEIQAKEIARQQTEQQIADIRAQLPELNRQYDRLARGNWVNYRLGERDLDQQLAAAGYTGGLAESSKVGLYGDYMTNYAEGETARAQAIDEINRQIANAKADGNTAGLEITLQYGQMIADALAQKRAEQAQAEATAWERKWQEAQLAAQYGNFTLLGELIDGLDVEGLTAAWKAQNTPQYTSSRSSGGYTKNAGTGGSSTAQEADLFEEMRNSGRPYAYLQQNYKKFGVAYSGLEGVWQEYQKWEQENATPTYSYENIMRDLDAQINSPSLSGAMTKEDIAAFLLKMYDLDALNDLETMTLMRRYGIDPRPYM</sequence>
<proteinExistence type="predicted"/>
<organism evidence="3 4">
    <name type="scientific">Feifania hominis</name>
    <dbReference type="NCBI Taxonomy" id="2763660"/>
    <lineage>
        <taxon>Bacteria</taxon>
        <taxon>Bacillati</taxon>
        <taxon>Bacillota</taxon>
        <taxon>Clostridia</taxon>
        <taxon>Eubacteriales</taxon>
        <taxon>Feifaniaceae</taxon>
        <taxon>Feifania</taxon>
    </lineage>
</organism>